<dbReference type="PANTHER" id="PTHR14969">
    <property type="entry name" value="SPHINGOSINE-1-PHOSPHATE PHOSPHOHYDROLASE"/>
    <property type="match status" value="1"/>
</dbReference>
<keyword evidence="1" id="KW-1133">Transmembrane helix</keyword>
<dbReference type="EMBL" id="JACDUR010000004">
    <property type="protein sequence ID" value="MBA2892964.1"/>
    <property type="molecule type" value="Genomic_DNA"/>
</dbReference>
<evidence type="ECO:0000259" key="2">
    <source>
        <dbReference type="SMART" id="SM00014"/>
    </source>
</evidence>
<evidence type="ECO:0000256" key="1">
    <source>
        <dbReference type="SAM" id="Phobius"/>
    </source>
</evidence>
<name>A0A7W0CKX7_9ACTN</name>
<evidence type="ECO:0000313" key="4">
    <source>
        <dbReference type="Proteomes" id="UP000530928"/>
    </source>
</evidence>
<keyword evidence="4" id="KW-1185">Reference proteome</keyword>
<dbReference type="RefSeq" id="WP_181611671.1">
    <property type="nucleotide sequence ID" value="NZ_BAABAM010000003.1"/>
</dbReference>
<feature type="transmembrane region" description="Helical" evidence="1">
    <location>
        <begin position="147"/>
        <end position="168"/>
    </location>
</feature>
<protein>
    <submittedName>
        <fullName evidence="3">Undecaprenyl-diphosphatase</fullName>
        <ecNumber evidence="3">3.6.1.27</ecNumber>
    </submittedName>
</protein>
<dbReference type="InterPro" id="IPR036938">
    <property type="entry name" value="PAP2/HPO_sf"/>
</dbReference>
<feature type="transmembrane region" description="Helical" evidence="1">
    <location>
        <begin position="174"/>
        <end position="192"/>
    </location>
</feature>
<dbReference type="InterPro" id="IPR000326">
    <property type="entry name" value="PAP2/HPO"/>
</dbReference>
<gene>
    <name evidence="3" type="ORF">HNR30_004318</name>
</gene>
<dbReference type="Proteomes" id="UP000530928">
    <property type="component" value="Unassembled WGS sequence"/>
</dbReference>
<dbReference type="PANTHER" id="PTHR14969:SF13">
    <property type="entry name" value="AT30094P"/>
    <property type="match status" value="1"/>
</dbReference>
<dbReference type="GO" id="GO:0050380">
    <property type="term" value="F:undecaprenyl-diphosphatase activity"/>
    <property type="evidence" value="ECO:0007669"/>
    <property type="project" value="UniProtKB-EC"/>
</dbReference>
<dbReference type="Pfam" id="PF01569">
    <property type="entry name" value="PAP2"/>
    <property type="match status" value="1"/>
</dbReference>
<keyword evidence="3" id="KW-0378">Hydrolase</keyword>
<organism evidence="3 4">
    <name type="scientific">Nonomuraea soli</name>
    <dbReference type="NCBI Taxonomy" id="1032476"/>
    <lineage>
        <taxon>Bacteria</taxon>
        <taxon>Bacillati</taxon>
        <taxon>Actinomycetota</taxon>
        <taxon>Actinomycetes</taxon>
        <taxon>Streptosporangiales</taxon>
        <taxon>Streptosporangiaceae</taxon>
        <taxon>Nonomuraea</taxon>
    </lineage>
</organism>
<accession>A0A7W0CKX7</accession>
<feature type="domain" description="Phosphatidic acid phosphatase type 2/haloperoxidase" evidence="2">
    <location>
        <begin position="77"/>
        <end position="189"/>
    </location>
</feature>
<dbReference type="AlphaFoldDB" id="A0A7W0CKX7"/>
<keyword evidence="1" id="KW-0812">Transmembrane</keyword>
<proteinExistence type="predicted"/>
<feature type="transmembrane region" description="Helical" evidence="1">
    <location>
        <begin position="53"/>
        <end position="71"/>
    </location>
</feature>
<dbReference type="SUPFAM" id="SSF48317">
    <property type="entry name" value="Acid phosphatase/Vanadium-dependent haloperoxidase"/>
    <property type="match status" value="1"/>
</dbReference>
<dbReference type="EC" id="3.6.1.27" evidence="3"/>
<dbReference type="Gene3D" id="1.20.144.10">
    <property type="entry name" value="Phosphatidic acid phosphatase type 2/haloperoxidase"/>
    <property type="match status" value="1"/>
</dbReference>
<feature type="transmembrane region" description="Helical" evidence="1">
    <location>
        <begin position="78"/>
        <end position="99"/>
    </location>
</feature>
<reference evidence="3 4" key="1">
    <citation type="submission" date="2020-07" db="EMBL/GenBank/DDBJ databases">
        <title>Genomic Encyclopedia of Type Strains, Phase IV (KMG-IV): sequencing the most valuable type-strain genomes for metagenomic binning, comparative biology and taxonomic classification.</title>
        <authorList>
            <person name="Goeker M."/>
        </authorList>
    </citation>
    <scope>NUCLEOTIDE SEQUENCE [LARGE SCALE GENOMIC DNA]</scope>
    <source>
        <strain evidence="3 4">DSM 45533</strain>
    </source>
</reference>
<sequence>MAPLLGLLLVTFAVGKAAMGLNSVETPAMRDIAQERTADLNTLTDFGSSLSDTPYIVGFTALFAIVFRLVFKRWLESVFLILAVWSQSLVFLATTELVGRSRPPVEHLDPAPPTSSWPSGHVSAAVCFYGAMTVILLMRTPRAWHPLWWTIGILAPAAVALSRIYRGMHFFSDVLWGVLLGLVCLFVVRRAILVRKERHPRLTATAHAPSP</sequence>
<dbReference type="CDD" id="cd03392">
    <property type="entry name" value="PAP2_like_2"/>
    <property type="match status" value="1"/>
</dbReference>
<comment type="caution">
    <text evidence="3">The sequence shown here is derived from an EMBL/GenBank/DDBJ whole genome shotgun (WGS) entry which is preliminary data.</text>
</comment>
<feature type="transmembrane region" description="Helical" evidence="1">
    <location>
        <begin position="119"/>
        <end position="138"/>
    </location>
</feature>
<dbReference type="SMART" id="SM00014">
    <property type="entry name" value="acidPPc"/>
    <property type="match status" value="1"/>
</dbReference>
<keyword evidence="1" id="KW-0472">Membrane</keyword>
<evidence type="ECO:0000313" key="3">
    <source>
        <dbReference type="EMBL" id="MBA2892964.1"/>
    </source>
</evidence>